<organism evidence="1 2">
    <name type="scientific">Homarus americanus</name>
    <name type="common">American lobster</name>
    <dbReference type="NCBI Taxonomy" id="6706"/>
    <lineage>
        <taxon>Eukaryota</taxon>
        <taxon>Metazoa</taxon>
        <taxon>Ecdysozoa</taxon>
        <taxon>Arthropoda</taxon>
        <taxon>Crustacea</taxon>
        <taxon>Multicrustacea</taxon>
        <taxon>Malacostraca</taxon>
        <taxon>Eumalacostraca</taxon>
        <taxon>Eucarida</taxon>
        <taxon>Decapoda</taxon>
        <taxon>Pleocyemata</taxon>
        <taxon>Astacidea</taxon>
        <taxon>Nephropoidea</taxon>
        <taxon>Nephropidae</taxon>
        <taxon>Homarus</taxon>
    </lineage>
</organism>
<comment type="caution">
    <text evidence="1">The sequence shown here is derived from an EMBL/GenBank/DDBJ whole genome shotgun (WGS) entry which is preliminary data.</text>
</comment>
<reference evidence="1" key="1">
    <citation type="journal article" date="2021" name="Sci. Adv.">
        <title>The American lobster genome reveals insights on longevity, neural, and immune adaptations.</title>
        <authorList>
            <person name="Polinski J.M."/>
            <person name="Zimin A.V."/>
            <person name="Clark K.F."/>
            <person name="Kohn A.B."/>
            <person name="Sadowski N."/>
            <person name="Timp W."/>
            <person name="Ptitsyn A."/>
            <person name="Khanna P."/>
            <person name="Romanova D.Y."/>
            <person name="Williams P."/>
            <person name="Greenwood S.J."/>
            <person name="Moroz L.L."/>
            <person name="Walt D.R."/>
            <person name="Bodnar A.G."/>
        </authorList>
    </citation>
    <scope>NUCLEOTIDE SEQUENCE</scope>
    <source>
        <strain evidence="1">GMGI-L3</strain>
    </source>
</reference>
<keyword evidence="2" id="KW-1185">Reference proteome</keyword>
<dbReference type="Proteomes" id="UP000747542">
    <property type="component" value="Unassembled WGS sequence"/>
</dbReference>
<dbReference type="EMBL" id="JAHLQT010017878">
    <property type="protein sequence ID" value="KAG7169221.1"/>
    <property type="molecule type" value="Genomic_DNA"/>
</dbReference>
<name>A0A8J5MZK9_HOMAM</name>
<gene>
    <name evidence="1" type="ORF">Hamer_G024864</name>
</gene>
<evidence type="ECO:0000313" key="2">
    <source>
        <dbReference type="Proteomes" id="UP000747542"/>
    </source>
</evidence>
<evidence type="ECO:0000313" key="1">
    <source>
        <dbReference type="EMBL" id="KAG7169221.1"/>
    </source>
</evidence>
<proteinExistence type="predicted"/>
<dbReference type="AlphaFoldDB" id="A0A8J5MZK9"/>
<protein>
    <submittedName>
        <fullName evidence="1">Uncharacterized protein</fullName>
    </submittedName>
</protein>
<sequence>MIRLGHRWSEAEWAIVVKRFGPRWSEAEWAIVVRGRVIELGHINQVVEWARMVNARVDHSEPQ</sequence>
<accession>A0A8J5MZK9</accession>